<proteinExistence type="predicted"/>
<evidence type="ECO:0000313" key="1">
    <source>
        <dbReference type="EMBL" id="AES94754.1"/>
    </source>
</evidence>
<protein>
    <submittedName>
        <fullName evidence="1 2">Uncharacterized protein</fullName>
    </submittedName>
</protein>
<sequence>MCYSSSLCGVVCLSCFIQLFVRFRLSGQLRSSADPINDFGVINVADPETWIFRRL</sequence>
<dbReference type="EnsemblPlants" id="AES94754">
    <property type="protein sequence ID" value="AES94754"/>
    <property type="gene ID" value="MTR_5g017940"/>
</dbReference>
<dbReference type="HOGENOM" id="CLU_202096_0_0_1"/>
<gene>
    <name evidence="1" type="ordered locus">MTR_5g017940</name>
</gene>
<reference evidence="1 3" key="2">
    <citation type="journal article" date="2014" name="BMC Genomics">
        <title>An improved genome release (version Mt4.0) for the model legume Medicago truncatula.</title>
        <authorList>
            <person name="Tang H."/>
            <person name="Krishnakumar V."/>
            <person name="Bidwell S."/>
            <person name="Rosen B."/>
            <person name="Chan A."/>
            <person name="Zhou S."/>
            <person name="Gentzbittel L."/>
            <person name="Childs K.L."/>
            <person name="Yandell M."/>
            <person name="Gundlach H."/>
            <person name="Mayer K.F."/>
            <person name="Schwartz D.C."/>
            <person name="Town C.D."/>
        </authorList>
    </citation>
    <scope>GENOME REANNOTATION</scope>
    <source>
        <strain evidence="2 3">cv. Jemalong A17</strain>
    </source>
</reference>
<evidence type="ECO:0000313" key="2">
    <source>
        <dbReference type="EnsemblPlants" id="AES94754"/>
    </source>
</evidence>
<dbReference type="EMBL" id="CM001221">
    <property type="protein sequence ID" value="AES94754.1"/>
    <property type="molecule type" value="Genomic_DNA"/>
</dbReference>
<reference evidence="2" key="3">
    <citation type="submission" date="2015-04" db="UniProtKB">
        <authorList>
            <consortium name="EnsemblPlants"/>
        </authorList>
    </citation>
    <scope>IDENTIFICATION</scope>
    <source>
        <strain evidence="2">cv. Jemalong A17</strain>
    </source>
</reference>
<keyword evidence="3" id="KW-1185">Reference proteome</keyword>
<evidence type="ECO:0000313" key="3">
    <source>
        <dbReference type="Proteomes" id="UP000002051"/>
    </source>
</evidence>
<accession>G7K829</accession>
<organism evidence="1 3">
    <name type="scientific">Medicago truncatula</name>
    <name type="common">Barrel medic</name>
    <name type="synonym">Medicago tribuloides</name>
    <dbReference type="NCBI Taxonomy" id="3880"/>
    <lineage>
        <taxon>Eukaryota</taxon>
        <taxon>Viridiplantae</taxon>
        <taxon>Streptophyta</taxon>
        <taxon>Embryophyta</taxon>
        <taxon>Tracheophyta</taxon>
        <taxon>Spermatophyta</taxon>
        <taxon>Magnoliopsida</taxon>
        <taxon>eudicotyledons</taxon>
        <taxon>Gunneridae</taxon>
        <taxon>Pentapetalae</taxon>
        <taxon>rosids</taxon>
        <taxon>fabids</taxon>
        <taxon>Fabales</taxon>
        <taxon>Fabaceae</taxon>
        <taxon>Papilionoideae</taxon>
        <taxon>50 kb inversion clade</taxon>
        <taxon>NPAAA clade</taxon>
        <taxon>Hologalegina</taxon>
        <taxon>IRL clade</taxon>
        <taxon>Trifolieae</taxon>
        <taxon>Medicago</taxon>
    </lineage>
</organism>
<dbReference type="PaxDb" id="3880-AES94754"/>
<name>G7K829_MEDTR</name>
<reference evidence="1 3" key="1">
    <citation type="journal article" date="2011" name="Nature">
        <title>The Medicago genome provides insight into the evolution of rhizobial symbioses.</title>
        <authorList>
            <person name="Young N.D."/>
            <person name="Debelle F."/>
            <person name="Oldroyd G.E."/>
            <person name="Geurts R."/>
            <person name="Cannon S.B."/>
            <person name="Udvardi M.K."/>
            <person name="Benedito V.A."/>
            <person name="Mayer K.F."/>
            <person name="Gouzy J."/>
            <person name="Schoof H."/>
            <person name="Van de Peer Y."/>
            <person name="Proost S."/>
            <person name="Cook D.R."/>
            <person name="Meyers B.C."/>
            <person name="Spannagl M."/>
            <person name="Cheung F."/>
            <person name="De Mita S."/>
            <person name="Krishnakumar V."/>
            <person name="Gundlach H."/>
            <person name="Zhou S."/>
            <person name="Mudge J."/>
            <person name="Bharti A.K."/>
            <person name="Murray J.D."/>
            <person name="Naoumkina M.A."/>
            <person name="Rosen B."/>
            <person name="Silverstein K.A."/>
            <person name="Tang H."/>
            <person name="Rombauts S."/>
            <person name="Zhao P.X."/>
            <person name="Zhou P."/>
            <person name="Barbe V."/>
            <person name="Bardou P."/>
            <person name="Bechner M."/>
            <person name="Bellec A."/>
            <person name="Berger A."/>
            <person name="Berges H."/>
            <person name="Bidwell S."/>
            <person name="Bisseling T."/>
            <person name="Choisne N."/>
            <person name="Couloux A."/>
            <person name="Denny R."/>
            <person name="Deshpande S."/>
            <person name="Dai X."/>
            <person name="Doyle J.J."/>
            <person name="Dudez A.M."/>
            <person name="Farmer A.D."/>
            <person name="Fouteau S."/>
            <person name="Franken C."/>
            <person name="Gibelin C."/>
            <person name="Gish J."/>
            <person name="Goldstein S."/>
            <person name="Gonzalez A.J."/>
            <person name="Green P.J."/>
            <person name="Hallab A."/>
            <person name="Hartog M."/>
            <person name="Hua A."/>
            <person name="Humphray S.J."/>
            <person name="Jeong D.H."/>
            <person name="Jing Y."/>
            <person name="Jocker A."/>
            <person name="Kenton S.M."/>
            <person name="Kim D.J."/>
            <person name="Klee K."/>
            <person name="Lai H."/>
            <person name="Lang C."/>
            <person name="Lin S."/>
            <person name="Macmil S.L."/>
            <person name="Magdelenat G."/>
            <person name="Matthews L."/>
            <person name="McCorrison J."/>
            <person name="Monaghan E.L."/>
            <person name="Mun J.H."/>
            <person name="Najar F.Z."/>
            <person name="Nicholson C."/>
            <person name="Noirot C."/>
            <person name="O'Bleness M."/>
            <person name="Paule C.R."/>
            <person name="Poulain J."/>
            <person name="Prion F."/>
            <person name="Qin B."/>
            <person name="Qu C."/>
            <person name="Retzel E.F."/>
            <person name="Riddle C."/>
            <person name="Sallet E."/>
            <person name="Samain S."/>
            <person name="Samson N."/>
            <person name="Sanders I."/>
            <person name="Saurat O."/>
            <person name="Scarpelli C."/>
            <person name="Schiex T."/>
            <person name="Segurens B."/>
            <person name="Severin A.J."/>
            <person name="Sherrier D.J."/>
            <person name="Shi R."/>
            <person name="Sims S."/>
            <person name="Singer S.R."/>
            <person name="Sinharoy S."/>
            <person name="Sterck L."/>
            <person name="Viollet A."/>
            <person name="Wang B.B."/>
            <person name="Wang K."/>
            <person name="Wang M."/>
            <person name="Wang X."/>
            <person name="Warfsmann J."/>
            <person name="Weissenbach J."/>
            <person name="White D.D."/>
            <person name="White J.D."/>
            <person name="Wiley G.B."/>
            <person name="Wincker P."/>
            <person name="Xing Y."/>
            <person name="Yang L."/>
            <person name="Yao Z."/>
            <person name="Ying F."/>
            <person name="Zhai J."/>
            <person name="Zhou L."/>
            <person name="Zuber A."/>
            <person name="Denarie J."/>
            <person name="Dixon R.A."/>
            <person name="May G.D."/>
            <person name="Schwartz D.C."/>
            <person name="Rogers J."/>
            <person name="Quetier F."/>
            <person name="Town C.D."/>
            <person name="Roe B.A."/>
        </authorList>
    </citation>
    <scope>NUCLEOTIDE SEQUENCE [LARGE SCALE GENOMIC DNA]</scope>
    <source>
        <strain evidence="1">A17</strain>
        <strain evidence="2 3">cv. Jemalong A17</strain>
    </source>
</reference>
<dbReference type="Proteomes" id="UP000002051">
    <property type="component" value="Chromosome 5"/>
</dbReference>
<dbReference type="AlphaFoldDB" id="G7K829"/>